<evidence type="ECO:0000259" key="8">
    <source>
        <dbReference type="PROSITE" id="PS50112"/>
    </source>
</evidence>
<dbReference type="SMART" id="SM00091">
    <property type="entry name" value="PAS"/>
    <property type="match status" value="3"/>
</dbReference>
<keyword evidence="5" id="KW-0472">Membrane</keyword>
<feature type="transmembrane region" description="Helical" evidence="5">
    <location>
        <begin position="31"/>
        <end position="50"/>
    </location>
</feature>
<dbReference type="EMBL" id="DSUH01000139">
    <property type="protein sequence ID" value="HGU32418.1"/>
    <property type="molecule type" value="Genomic_DNA"/>
</dbReference>
<keyword evidence="3 4" id="KW-0597">Phosphoprotein</keyword>
<dbReference type="EC" id="2.7.13.3" evidence="2"/>
<dbReference type="PROSITE" id="PS50110">
    <property type="entry name" value="RESPONSE_REGULATORY"/>
    <property type="match status" value="1"/>
</dbReference>
<feature type="domain" description="PAS" evidence="8">
    <location>
        <begin position="103"/>
        <end position="176"/>
    </location>
</feature>
<dbReference type="Gene3D" id="3.40.50.2300">
    <property type="match status" value="1"/>
</dbReference>
<dbReference type="SMART" id="SM00388">
    <property type="entry name" value="HisKA"/>
    <property type="match status" value="1"/>
</dbReference>
<comment type="catalytic activity">
    <reaction evidence="1">
        <text>ATP + protein L-histidine = ADP + protein N-phospho-L-histidine.</text>
        <dbReference type="EC" id="2.7.13.3"/>
    </reaction>
</comment>
<dbReference type="InterPro" id="IPR001789">
    <property type="entry name" value="Sig_transdc_resp-reg_receiver"/>
</dbReference>
<dbReference type="GO" id="GO:0000155">
    <property type="term" value="F:phosphorelay sensor kinase activity"/>
    <property type="evidence" value="ECO:0007669"/>
    <property type="project" value="InterPro"/>
</dbReference>
<dbReference type="PROSITE" id="PS50112">
    <property type="entry name" value="PAS"/>
    <property type="match status" value="1"/>
</dbReference>
<dbReference type="SUPFAM" id="SSF52172">
    <property type="entry name" value="CheY-like"/>
    <property type="match status" value="1"/>
</dbReference>
<feature type="domain" description="Response regulatory" evidence="7">
    <location>
        <begin position="723"/>
        <end position="839"/>
    </location>
</feature>
<dbReference type="InterPro" id="IPR000014">
    <property type="entry name" value="PAS"/>
</dbReference>
<dbReference type="InterPro" id="IPR001610">
    <property type="entry name" value="PAC"/>
</dbReference>
<feature type="modified residue" description="4-aspartylphosphate" evidence="4">
    <location>
        <position position="774"/>
    </location>
</feature>
<evidence type="ECO:0000259" key="9">
    <source>
        <dbReference type="PROSITE" id="PS50113"/>
    </source>
</evidence>
<name>A0A7C4RSP9_9BACT</name>
<dbReference type="InterPro" id="IPR000700">
    <property type="entry name" value="PAS-assoc_C"/>
</dbReference>
<evidence type="ECO:0000259" key="6">
    <source>
        <dbReference type="PROSITE" id="PS50109"/>
    </source>
</evidence>
<dbReference type="PROSITE" id="PS50109">
    <property type="entry name" value="HIS_KIN"/>
    <property type="match status" value="1"/>
</dbReference>
<feature type="domain" description="PAC" evidence="9">
    <location>
        <begin position="174"/>
        <end position="226"/>
    </location>
</feature>
<dbReference type="InterPro" id="IPR036097">
    <property type="entry name" value="HisK_dim/P_sf"/>
</dbReference>
<dbReference type="AlphaFoldDB" id="A0A7C4RSP9"/>
<evidence type="ECO:0000256" key="5">
    <source>
        <dbReference type="SAM" id="Phobius"/>
    </source>
</evidence>
<accession>A0A7C4RSP9</accession>
<dbReference type="Pfam" id="PF13426">
    <property type="entry name" value="PAS_9"/>
    <property type="match status" value="2"/>
</dbReference>
<dbReference type="GO" id="GO:0005524">
    <property type="term" value="F:ATP binding"/>
    <property type="evidence" value="ECO:0007669"/>
    <property type="project" value="UniProtKB-KW"/>
</dbReference>
<keyword evidence="5" id="KW-0812">Transmembrane</keyword>
<dbReference type="CDD" id="cd00082">
    <property type="entry name" value="HisKA"/>
    <property type="match status" value="1"/>
</dbReference>
<protein>
    <recommendedName>
        <fullName evidence="2">histidine kinase</fullName>
        <ecNumber evidence="2">2.7.13.3</ecNumber>
    </recommendedName>
</protein>
<evidence type="ECO:0000256" key="1">
    <source>
        <dbReference type="ARBA" id="ARBA00000085"/>
    </source>
</evidence>
<proteinExistence type="predicted"/>
<dbReference type="Pfam" id="PF02518">
    <property type="entry name" value="HATPase_c"/>
    <property type="match status" value="1"/>
</dbReference>
<feature type="domain" description="PAC" evidence="9">
    <location>
        <begin position="411"/>
        <end position="463"/>
    </location>
</feature>
<dbReference type="Gene3D" id="1.10.287.130">
    <property type="match status" value="1"/>
</dbReference>
<dbReference type="SUPFAM" id="SSF55874">
    <property type="entry name" value="ATPase domain of HSP90 chaperone/DNA topoisomerase II/histidine kinase"/>
    <property type="match status" value="1"/>
</dbReference>
<sequence length="873" mass="98258">MLILIMSVGSILLQFVAALLALKLIPITGRRAAWILISAGLFLMAFRRLITFIHIVSENLVNSLLISAEGLAFTTSALMFFGILRIAPLFQSIKRSAEALRESEKKYRTIFDGSKDPIFFTTKEGRIIDINQAALDLFGYTRQEMIGLDIHHVYAQPENRANFQIKIEQDQAVKDYPLVFLKKDRTPIDCLVTASVRFNDDGLVEGYQGIIRDVSEHNRLVNQIKKERLKFFTLLENLPAFVDVRASDYSIVFANKRFKELFGDPANHPNHVLFHPDAVSLEPCRENANPGNPSPHEFEWTSSDGNTYTIYRYTYINADGSKRFLELGIDITSRKRAEAERMHLFAAIEQTMEGILIIDGDEKVLYTNPAFERIHRSLCTVGRSLESLERDYHDTSFKRGVQDCLKTGRLWHKHLLVRNAEGRTFEVEATVSPVRNERDKITSCVVIERDVTDVSRLEKQLRQAQKMEALGTLASGIAHDFNNILSIIFGYTDLALLTIPDEHHAKNHIENIRKTAWRAKELVDQILLFSRQGENPRHPVQIVAIVKETLGLLRASLPSSIEIVQAMESKNMILADPTQIRQVIMNLCTNAAHAMRDRGGTLELRVADVALDDDFVARYPDALYPGHYIKLSVSDTGHGMDPNTLKRIFDPYFTTKGPGEGTGLGLAVVHGIVKNHGGMITVYSEPGKGTSFHVFLPIFQNEDLPTEIYRHGITGVPPGGNERILFVDDEVSLADINKELLEALGYEVTIRTSSMEALEAFRAYSDRIDLVITDLTMPNMGGIDFAKALRQIRPDIPIILCTGFSEIAVQERLKQAGISRLLAKPLVLDNLANTVREVLDESKAKRNPSFQTSVHPMQCSWNEPETAEVRPMI</sequence>
<dbReference type="PROSITE" id="PS50113">
    <property type="entry name" value="PAC"/>
    <property type="match status" value="2"/>
</dbReference>
<dbReference type="CDD" id="cd00130">
    <property type="entry name" value="PAS"/>
    <property type="match status" value="2"/>
</dbReference>
<evidence type="ECO:0000256" key="4">
    <source>
        <dbReference type="PROSITE-ProRule" id="PRU00169"/>
    </source>
</evidence>
<organism evidence="10">
    <name type="scientific">Desulfatirhabdium butyrativorans</name>
    <dbReference type="NCBI Taxonomy" id="340467"/>
    <lineage>
        <taxon>Bacteria</taxon>
        <taxon>Pseudomonadati</taxon>
        <taxon>Thermodesulfobacteriota</taxon>
        <taxon>Desulfobacteria</taxon>
        <taxon>Desulfobacterales</taxon>
        <taxon>Desulfatirhabdiaceae</taxon>
        <taxon>Desulfatirhabdium</taxon>
    </lineage>
</organism>
<dbReference type="Pfam" id="PF00072">
    <property type="entry name" value="Response_reg"/>
    <property type="match status" value="1"/>
</dbReference>
<dbReference type="InterPro" id="IPR004358">
    <property type="entry name" value="Sig_transdc_His_kin-like_C"/>
</dbReference>
<evidence type="ECO:0000313" key="10">
    <source>
        <dbReference type="EMBL" id="HGU32418.1"/>
    </source>
</evidence>
<dbReference type="SUPFAM" id="SSF47384">
    <property type="entry name" value="Homodimeric domain of signal transducing histidine kinase"/>
    <property type="match status" value="1"/>
</dbReference>
<gene>
    <name evidence="10" type="ORF">ENS29_06135</name>
</gene>
<dbReference type="PRINTS" id="PR00344">
    <property type="entry name" value="BCTRLSENSOR"/>
</dbReference>
<dbReference type="SMART" id="SM00448">
    <property type="entry name" value="REC"/>
    <property type="match status" value="1"/>
</dbReference>
<feature type="transmembrane region" description="Helical" evidence="5">
    <location>
        <begin position="62"/>
        <end position="84"/>
    </location>
</feature>
<dbReference type="CDD" id="cd00156">
    <property type="entry name" value="REC"/>
    <property type="match status" value="1"/>
</dbReference>
<dbReference type="PANTHER" id="PTHR43065:SF42">
    <property type="entry name" value="TWO-COMPONENT SENSOR PPRA"/>
    <property type="match status" value="1"/>
</dbReference>
<feature type="domain" description="Histidine kinase" evidence="6">
    <location>
        <begin position="476"/>
        <end position="700"/>
    </location>
</feature>
<keyword evidence="5" id="KW-1133">Transmembrane helix</keyword>
<dbReference type="InterPro" id="IPR003594">
    <property type="entry name" value="HATPase_dom"/>
</dbReference>
<reference evidence="10" key="1">
    <citation type="journal article" date="2020" name="mSystems">
        <title>Genome- and Community-Level Interaction Insights into Carbon Utilization and Element Cycling Functions of Hydrothermarchaeota in Hydrothermal Sediment.</title>
        <authorList>
            <person name="Zhou Z."/>
            <person name="Liu Y."/>
            <person name="Xu W."/>
            <person name="Pan J."/>
            <person name="Luo Z.H."/>
            <person name="Li M."/>
        </authorList>
    </citation>
    <scope>NUCLEOTIDE SEQUENCE [LARGE SCALE GENOMIC DNA]</scope>
    <source>
        <strain evidence="10">SpSt-477</strain>
    </source>
</reference>
<dbReference type="InterPro" id="IPR011006">
    <property type="entry name" value="CheY-like_superfamily"/>
</dbReference>
<dbReference type="Gene3D" id="3.30.450.20">
    <property type="entry name" value="PAS domain"/>
    <property type="match status" value="3"/>
</dbReference>
<dbReference type="InterPro" id="IPR035965">
    <property type="entry name" value="PAS-like_dom_sf"/>
</dbReference>
<dbReference type="InterPro" id="IPR003661">
    <property type="entry name" value="HisK_dim/P_dom"/>
</dbReference>
<dbReference type="PANTHER" id="PTHR43065">
    <property type="entry name" value="SENSOR HISTIDINE KINASE"/>
    <property type="match status" value="1"/>
</dbReference>
<dbReference type="SUPFAM" id="SSF55785">
    <property type="entry name" value="PYP-like sensor domain (PAS domain)"/>
    <property type="match status" value="3"/>
</dbReference>
<evidence type="ECO:0000256" key="3">
    <source>
        <dbReference type="ARBA" id="ARBA00022553"/>
    </source>
</evidence>
<dbReference type="NCBIfam" id="TIGR00229">
    <property type="entry name" value="sensory_box"/>
    <property type="match status" value="2"/>
</dbReference>
<comment type="caution">
    <text evidence="10">The sequence shown here is derived from an EMBL/GenBank/DDBJ whole genome shotgun (WGS) entry which is preliminary data.</text>
</comment>
<dbReference type="Gene3D" id="3.30.565.10">
    <property type="entry name" value="Histidine kinase-like ATPase, C-terminal domain"/>
    <property type="match status" value="1"/>
</dbReference>
<dbReference type="Pfam" id="PF00512">
    <property type="entry name" value="HisKA"/>
    <property type="match status" value="1"/>
</dbReference>
<dbReference type="SMART" id="SM00086">
    <property type="entry name" value="PAC"/>
    <property type="match status" value="2"/>
</dbReference>
<dbReference type="InterPro" id="IPR036890">
    <property type="entry name" value="HATPase_C_sf"/>
</dbReference>
<evidence type="ECO:0000256" key="2">
    <source>
        <dbReference type="ARBA" id="ARBA00012438"/>
    </source>
</evidence>
<dbReference type="InterPro" id="IPR005467">
    <property type="entry name" value="His_kinase_dom"/>
</dbReference>
<evidence type="ECO:0000259" key="7">
    <source>
        <dbReference type="PROSITE" id="PS50110"/>
    </source>
</evidence>
<dbReference type="SMART" id="SM00387">
    <property type="entry name" value="HATPase_c"/>
    <property type="match status" value="1"/>
</dbReference>